<evidence type="ECO:0000259" key="1">
    <source>
        <dbReference type="SMART" id="SM01321"/>
    </source>
</evidence>
<dbReference type="InterPro" id="IPR036515">
    <property type="entry name" value="Transposase_17_sf"/>
</dbReference>
<dbReference type="SUPFAM" id="SSF143422">
    <property type="entry name" value="Transposase IS200-like"/>
    <property type="match status" value="1"/>
</dbReference>
<dbReference type="PANTHER" id="PTHR36966:SF1">
    <property type="entry name" value="REP-ASSOCIATED TYROSINE TRANSPOSASE"/>
    <property type="match status" value="1"/>
</dbReference>
<dbReference type="OrthoDB" id="9794403at2"/>
<dbReference type="KEGG" id="svp:Pan189_08660"/>
<dbReference type="Gene3D" id="3.30.70.1290">
    <property type="entry name" value="Transposase IS200-like"/>
    <property type="match status" value="1"/>
</dbReference>
<proteinExistence type="predicted"/>
<dbReference type="SMART" id="SM01321">
    <property type="entry name" value="Y1_Tnp"/>
    <property type="match status" value="1"/>
</dbReference>
<dbReference type="RefSeq" id="WP_145362709.1">
    <property type="nucleotide sequence ID" value="NZ_CP036268.1"/>
</dbReference>
<keyword evidence="3" id="KW-1185">Reference proteome</keyword>
<dbReference type="InterPro" id="IPR002686">
    <property type="entry name" value="Transposase_17"/>
</dbReference>
<name>A0A517QY38_9PLAN</name>
<organism evidence="2 3">
    <name type="scientific">Stratiformator vulcanicus</name>
    <dbReference type="NCBI Taxonomy" id="2527980"/>
    <lineage>
        <taxon>Bacteria</taxon>
        <taxon>Pseudomonadati</taxon>
        <taxon>Planctomycetota</taxon>
        <taxon>Planctomycetia</taxon>
        <taxon>Planctomycetales</taxon>
        <taxon>Planctomycetaceae</taxon>
        <taxon>Stratiformator</taxon>
    </lineage>
</organism>
<dbReference type="GO" id="GO:0004803">
    <property type="term" value="F:transposase activity"/>
    <property type="evidence" value="ECO:0007669"/>
    <property type="project" value="InterPro"/>
</dbReference>
<dbReference type="PANTHER" id="PTHR36966">
    <property type="entry name" value="REP-ASSOCIATED TYROSINE TRANSPOSASE"/>
    <property type="match status" value="1"/>
</dbReference>
<dbReference type="GO" id="GO:0006313">
    <property type="term" value="P:DNA transposition"/>
    <property type="evidence" value="ECO:0007669"/>
    <property type="project" value="InterPro"/>
</dbReference>
<evidence type="ECO:0000313" key="3">
    <source>
        <dbReference type="Proteomes" id="UP000317318"/>
    </source>
</evidence>
<dbReference type="AlphaFoldDB" id="A0A517QY38"/>
<accession>A0A517QY38</accession>
<dbReference type="Proteomes" id="UP000317318">
    <property type="component" value="Chromosome"/>
</dbReference>
<dbReference type="InterPro" id="IPR052715">
    <property type="entry name" value="RAYT_transposase"/>
</dbReference>
<dbReference type="EMBL" id="CP036268">
    <property type="protein sequence ID" value="QDT36508.1"/>
    <property type="molecule type" value="Genomic_DNA"/>
</dbReference>
<evidence type="ECO:0000313" key="2">
    <source>
        <dbReference type="EMBL" id="QDT36508.1"/>
    </source>
</evidence>
<dbReference type="GO" id="GO:0043565">
    <property type="term" value="F:sequence-specific DNA binding"/>
    <property type="evidence" value="ECO:0007669"/>
    <property type="project" value="TreeGrafter"/>
</dbReference>
<dbReference type="NCBIfam" id="NF047646">
    <property type="entry name" value="REP_Tyr_transpos"/>
    <property type="match status" value="1"/>
</dbReference>
<protein>
    <submittedName>
        <fullName evidence="2">Transposase IS200 like protein</fullName>
    </submittedName>
</protein>
<sequence length="185" mass="21931">MKRRHRRNYNEPGHAHELTFSCFRGLPLLAKDRARQWLAESIDEARQKHDFDLWAYVFMPEHVHLIIHPRNDEYDIAVIRRTIKSPVARKAIDYLEQTKSPFLRRLTRKRGVKSERCFWQSGGGYDRNITEAKALEKMIDYIHLNPVRRELCLLATDWEWSSVNFHVHGTQGQLKVDSIPPDWTA</sequence>
<reference evidence="2 3" key="1">
    <citation type="submission" date="2019-02" db="EMBL/GenBank/DDBJ databases">
        <title>Deep-cultivation of Planctomycetes and their phenomic and genomic characterization uncovers novel biology.</title>
        <authorList>
            <person name="Wiegand S."/>
            <person name="Jogler M."/>
            <person name="Boedeker C."/>
            <person name="Pinto D."/>
            <person name="Vollmers J."/>
            <person name="Rivas-Marin E."/>
            <person name="Kohn T."/>
            <person name="Peeters S.H."/>
            <person name="Heuer A."/>
            <person name="Rast P."/>
            <person name="Oberbeckmann S."/>
            <person name="Bunk B."/>
            <person name="Jeske O."/>
            <person name="Meyerdierks A."/>
            <person name="Storesund J.E."/>
            <person name="Kallscheuer N."/>
            <person name="Luecker S."/>
            <person name="Lage O.M."/>
            <person name="Pohl T."/>
            <person name="Merkel B.J."/>
            <person name="Hornburger P."/>
            <person name="Mueller R.-W."/>
            <person name="Bruemmer F."/>
            <person name="Labrenz M."/>
            <person name="Spormann A.M."/>
            <person name="Op den Camp H."/>
            <person name="Overmann J."/>
            <person name="Amann R."/>
            <person name="Jetten M.S.M."/>
            <person name="Mascher T."/>
            <person name="Medema M.H."/>
            <person name="Devos D.P."/>
            <person name="Kaster A.-K."/>
            <person name="Ovreas L."/>
            <person name="Rohde M."/>
            <person name="Galperin M.Y."/>
            <person name="Jogler C."/>
        </authorList>
    </citation>
    <scope>NUCLEOTIDE SEQUENCE [LARGE SCALE GENOMIC DNA]</scope>
    <source>
        <strain evidence="2 3">Pan189</strain>
    </source>
</reference>
<feature type="domain" description="Transposase IS200-like" evidence="1">
    <location>
        <begin position="11"/>
        <end position="145"/>
    </location>
</feature>
<gene>
    <name evidence="2" type="ORF">Pan189_08660</name>
</gene>